<dbReference type="RefSeq" id="XP_047741743.1">
    <property type="nucleotide sequence ID" value="XM_047885787.1"/>
</dbReference>
<dbReference type="Proteomes" id="UP000694843">
    <property type="component" value="Unplaced"/>
</dbReference>
<dbReference type="Gene3D" id="3.90.550.10">
    <property type="entry name" value="Spore Coat Polysaccharide Biosynthesis Protein SpsA, Chain A"/>
    <property type="match status" value="1"/>
</dbReference>
<gene>
    <name evidence="3" type="primary">LOC108674294</name>
</gene>
<dbReference type="KEGG" id="hazt:108674294"/>
<dbReference type="InterPro" id="IPR001173">
    <property type="entry name" value="Glyco_trans_2-like"/>
</dbReference>
<dbReference type="Pfam" id="PF00535">
    <property type="entry name" value="Glycos_transf_2"/>
    <property type="match status" value="1"/>
</dbReference>
<dbReference type="OrthoDB" id="206708at2759"/>
<reference evidence="3" key="1">
    <citation type="submission" date="2025-08" db="UniProtKB">
        <authorList>
            <consortium name="RefSeq"/>
        </authorList>
    </citation>
    <scope>IDENTIFICATION</scope>
    <source>
        <tissue evidence="3">Whole organism</tissue>
    </source>
</reference>
<name>A0A979FWT5_HYAAZ</name>
<evidence type="ECO:0000313" key="3">
    <source>
        <dbReference type="RefSeq" id="XP_047741743.1"/>
    </source>
</evidence>
<dbReference type="OMA" id="GWPEDYD"/>
<dbReference type="GeneID" id="108674294"/>
<accession>A0A979FWT5</accession>
<evidence type="ECO:0000259" key="1">
    <source>
        <dbReference type="Pfam" id="PF00535"/>
    </source>
</evidence>
<protein>
    <submittedName>
        <fullName evidence="3">UDP-GlcNAc:betaGal beta-1,3-N-acetylglucosaminyltransferase-like protein 1</fullName>
    </submittedName>
</protein>
<dbReference type="PANTHER" id="PTHR22916:SF3">
    <property type="entry name" value="UDP-GLCNAC:BETAGAL BETA-1,3-N-ACETYLGLUCOSAMINYLTRANSFERASE-LIKE PROTEIN 1"/>
    <property type="match status" value="1"/>
</dbReference>
<dbReference type="SUPFAM" id="SSF53448">
    <property type="entry name" value="Nucleotide-diphospho-sugar transferases"/>
    <property type="match status" value="1"/>
</dbReference>
<dbReference type="GO" id="GO:0016758">
    <property type="term" value="F:hexosyltransferase activity"/>
    <property type="evidence" value="ECO:0007669"/>
    <property type="project" value="UniProtKB-ARBA"/>
</dbReference>
<sequence length="350" mass="39496">MLSPPVNVSIILPVHNAGPWLDECLSSIHVQETGDLRLELSVFLDSCTDESSSIVEKWRTPFDTKGVRLIATEEINSRPKGVGYAKNKAVAQSSGRCLCFMDADDTMLPHRIAVQYRLLQQHPDALVGSGFTRQPADATLRYTLWANSLTPPQLLTQAFTSHGPTVIMPTWFMSRDLYLLVGPFSEAGRGVPEDLFFFYDHIRRGGAVLRTPGAPLLVYRHHHAAATHAVSQESIWEARVKEVQLQVLDAWPRFTIWSAGKQGRKLYRSLQPRNRDKVTCFCDVDVKKIGKFYTHEASHERPKPRVPIVHFSEASPPFIICVKLGLTKGQFEENLASLKLTEGRDYYHFN</sequence>
<dbReference type="AlphaFoldDB" id="A0A979FWT5"/>
<keyword evidence="2" id="KW-1185">Reference proteome</keyword>
<organism evidence="2 3">
    <name type="scientific">Hyalella azteca</name>
    <name type="common">Amphipod</name>
    <dbReference type="NCBI Taxonomy" id="294128"/>
    <lineage>
        <taxon>Eukaryota</taxon>
        <taxon>Metazoa</taxon>
        <taxon>Ecdysozoa</taxon>
        <taxon>Arthropoda</taxon>
        <taxon>Crustacea</taxon>
        <taxon>Multicrustacea</taxon>
        <taxon>Malacostraca</taxon>
        <taxon>Eumalacostraca</taxon>
        <taxon>Peracarida</taxon>
        <taxon>Amphipoda</taxon>
        <taxon>Senticaudata</taxon>
        <taxon>Talitrida</taxon>
        <taxon>Talitroidea</taxon>
        <taxon>Hyalellidae</taxon>
        <taxon>Hyalella</taxon>
    </lineage>
</organism>
<proteinExistence type="predicted"/>
<evidence type="ECO:0000313" key="2">
    <source>
        <dbReference type="Proteomes" id="UP000694843"/>
    </source>
</evidence>
<dbReference type="PANTHER" id="PTHR22916">
    <property type="entry name" value="GLYCOSYLTRANSFERASE"/>
    <property type="match status" value="1"/>
</dbReference>
<feature type="domain" description="Glycosyltransferase 2-like" evidence="1">
    <location>
        <begin position="9"/>
        <end position="177"/>
    </location>
</feature>
<dbReference type="InterPro" id="IPR029044">
    <property type="entry name" value="Nucleotide-diphossugar_trans"/>
</dbReference>